<dbReference type="PANTHER" id="PTHR43179:SF12">
    <property type="entry name" value="GALACTOFURANOSYLTRANSFERASE GLFT2"/>
    <property type="match status" value="1"/>
</dbReference>
<proteinExistence type="inferred from homology"/>
<evidence type="ECO:0000256" key="1">
    <source>
        <dbReference type="ARBA" id="ARBA00006739"/>
    </source>
</evidence>
<accession>A0A517PUE9</accession>
<dbReference type="InterPro" id="IPR001173">
    <property type="entry name" value="Glyco_trans_2-like"/>
</dbReference>
<evidence type="ECO:0000259" key="4">
    <source>
        <dbReference type="Pfam" id="PF00535"/>
    </source>
</evidence>
<sequence length="298" mass="33318">MNTVACIIVTYNPDYAGVSRLLAAISPQVAHVIVVDNSPARATQEEILNLIPENGHCITLGGNLGIAEAINRGVLAAKELGVSHVVLFDQDSLPSPNLIDCLLHAMETETQAGRRIAAVGPRYQDVKGQHSSPFVKLNGFRLQRIPCADDELVSVDLLITSGSLISIKALDEIGLMEAQLFIDYVDTEWCLRANSRGYEIIGVGCAQMEHDLGNQFIRLFGRTIPTHSSLRYYYLMRNGLWLLKQKWVSRSWKIMDARRLFLVSVVYSVFVGRRFENWKMISLGIWHAIIGRMGKYSE</sequence>
<dbReference type="GO" id="GO:0016757">
    <property type="term" value="F:glycosyltransferase activity"/>
    <property type="evidence" value="ECO:0007669"/>
    <property type="project" value="UniProtKB-KW"/>
</dbReference>
<evidence type="ECO:0000256" key="3">
    <source>
        <dbReference type="ARBA" id="ARBA00022679"/>
    </source>
</evidence>
<reference evidence="5 6" key="1">
    <citation type="submission" date="2019-02" db="EMBL/GenBank/DDBJ databases">
        <title>Deep-cultivation of Planctomycetes and their phenomic and genomic characterization uncovers novel biology.</title>
        <authorList>
            <person name="Wiegand S."/>
            <person name="Jogler M."/>
            <person name="Boedeker C."/>
            <person name="Pinto D."/>
            <person name="Vollmers J."/>
            <person name="Rivas-Marin E."/>
            <person name="Kohn T."/>
            <person name="Peeters S.H."/>
            <person name="Heuer A."/>
            <person name="Rast P."/>
            <person name="Oberbeckmann S."/>
            <person name="Bunk B."/>
            <person name="Jeske O."/>
            <person name="Meyerdierks A."/>
            <person name="Storesund J.E."/>
            <person name="Kallscheuer N."/>
            <person name="Luecker S."/>
            <person name="Lage O.M."/>
            <person name="Pohl T."/>
            <person name="Merkel B.J."/>
            <person name="Hornburger P."/>
            <person name="Mueller R.-W."/>
            <person name="Bruemmer F."/>
            <person name="Labrenz M."/>
            <person name="Spormann A.M."/>
            <person name="Op den Camp H."/>
            <person name="Overmann J."/>
            <person name="Amann R."/>
            <person name="Jetten M.S.M."/>
            <person name="Mascher T."/>
            <person name="Medema M.H."/>
            <person name="Devos D.P."/>
            <person name="Kaster A.-K."/>
            <person name="Ovreas L."/>
            <person name="Rohde M."/>
            <person name="Galperin M.Y."/>
            <person name="Jogler C."/>
        </authorList>
    </citation>
    <scope>NUCLEOTIDE SEQUENCE [LARGE SCALE GENOMIC DNA]</scope>
    <source>
        <strain evidence="5 6">HG66A1</strain>
    </source>
</reference>
<dbReference type="InterPro" id="IPR029044">
    <property type="entry name" value="Nucleotide-diphossugar_trans"/>
</dbReference>
<evidence type="ECO:0000313" key="5">
    <source>
        <dbReference type="EMBL" id="QDT22987.1"/>
    </source>
</evidence>
<dbReference type="OrthoDB" id="9771846at2"/>
<evidence type="ECO:0000313" key="6">
    <source>
        <dbReference type="Proteomes" id="UP000320421"/>
    </source>
</evidence>
<organism evidence="5 6">
    <name type="scientific">Gimesia chilikensis</name>
    <dbReference type="NCBI Taxonomy" id="2605989"/>
    <lineage>
        <taxon>Bacteria</taxon>
        <taxon>Pseudomonadati</taxon>
        <taxon>Planctomycetota</taxon>
        <taxon>Planctomycetia</taxon>
        <taxon>Planctomycetales</taxon>
        <taxon>Planctomycetaceae</taxon>
        <taxon>Gimesia</taxon>
    </lineage>
</organism>
<keyword evidence="6" id="KW-1185">Reference proteome</keyword>
<dbReference type="Gene3D" id="3.90.550.10">
    <property type="entry name" value="Spore Coat Polysaccharide Biosynthesis Protein SpsA, Chain A"/>
    <property type="match status" value="1"/>
</dbReference>
<dbReference type="NCBIfam" id="TIGR01556">
    <property type="entry name" value="rhamnosyltran"/>
    <property type="match status" value="1"/>
</dbReference>
<dbReference type="AlphaFoldDB" id="A0A517PUE9"/>
<gene>
    <name evidence="5" type="ORF">HG66A1_47980</name>
</gene>
<keyword evidence="3 5" id="KW-0808">Transferase</keyword>
<comment type="similarity">
    <text evidence="1">Belongs to the glycosyltransferase 2 family.</text>
</comment>
<dbReference type="Pfam" id="PF00535">
    <property type="entry name" value="Glycos_transf_2"/>
    <property type="match status" value="1"/>
</dbReference>
<dbReference type="RefSeq" id="WP_145189719.1">
    <property type="nucleotide sequence ID" value="NZ_CP036266.1"/>
</dbReference>
<evidence type="ECO:0000256" key="2">
    <source>
        <dbReference type="ARBA" id="ARBA00022676"/>
    </source>
</evidence>
<dbReference type="EMBL" id="CP036266">
    <property type="protein sequence ID" value="QDT22987.1"/>
    <property type="molecule type" value="Genomic_DNA"/>
</dbReference>
<dbReference type="PANTHER" id="PTHR43179">
    <property type="entry name" value="RHAMNOSYLTRANSFERASE WBBL"/>
    <property type="match status" value="1"/>
</dbReference>
<dbReference type="SUPFAM" id="SSF53448">
    <property type="entry name" value="Nucleotide-diphospho-sugar transferases"/>
    <property type="match status" value="1"/>
</dbReference>
<feature type="domain" description="Glycosyltransferase 2-like" evidence="4">
    <location>
        <begin position="7"/>
        <end position="133"/>
    </location>
</feature>
<dbReference type="CDD" id="cd02526">
    <property type="entry name" value="GT2_RfbF_like"/>
    <property type="match status" value="1"/>
</dbReference>
<keyword evidence="2" id="KW-0328">Glycosyltransferase</keyword>
<dbReference type="InterPro" id="IPR006446">
    <property type="entry name" value="RhaTrfase"/>
</dbReference>
<protein>
    <submittedName>
        <fullName evidence="5">Glycosyl transferase family 2</fullName>
    </submittedName>
</protein>
<name>A0A517PUE9_9PLAN</name>
<dbReference type="Proteomes" id="UP000320421">
    <property type="component" value="Chromosome"/>
</dbReference>